<comment type="catalytic activity">
    <reaction evidence="1 6">
        <text>[protein]-peptidylproline (omega=180) = [protein]-peptidylproline (omega=0)</text>
        <dbReference type="Rhea" id="RHEA:16237"/>
        <dbReference type="Rhea" id="RHEA-COMP:10747"/>
        <dbReference type="Rhea" id="RHEA-COMP:10748"/>
        <dbReference type="ChEBI" id="CHEBI:83833"/>
        <dbReference type="ChEBI" id="CHEBI:83834"/>
        <dbReference type="EC" id="5.2.1.8"/>
    </reaction>
</comment>
<dbReference type="EC" id="5.2.1.8" evidence="6"/>
<dbReference type="Gene3D" id="3.10.50.40">
    <property type="match status" value="1"/>
</dbReference>
<organism evidence="9 10">
    <name type="scientific">Leucosporidium creatinivorum</name>
    <dbReference type="NCBI Taxonomy" id="106004"/>
    <lineage>
        <taxon>Eukaryota</taxon>
        <taxon>Fungi</taxon>
        <taxon>Dikarya</taxon>
        <taxon>Basidiomycota</taxon>
        <taxon>Pucciniomycotina</taxon>
        <taxon>Microbotryomycetes</taxon>
        <taxon>Leucosporidiales</taxon>
        <taxon>Leucosporidium</taxon>
    </lineage>
</organism>
<sequence>MPPKGGKGKKPSGGGDESKGGDKNNGDLKVANSLKLRHILCEKQSKSLEALAKLQAGEKFDAVATAFSEDKARQGGSLGWMVRAAMNGEFQAQCFSIPPSTCAAPIYKQIKTKHGYHIVMVEDRKL</sequence>
<evidence type="ECO:0000256" key="3">
    <source>
        <dbReference type="ARBA" id="ARBA00023110"/>
    </source>
</evidence>
<evidence type="ECO:0000256" key="4">
    <source>
        <dbReference type="ARBA" id="ARBA00023235"/>
    </source>
</evidence>
<protein>
    <recommendedName>
        <fullName evidence="6">Peptidyl-prolyl cis-trans isomerase</fullName>
        <ecNumber evidence="6">5.2.1.8</ecNumber>
    </recommendedName>
</protein>
<name>A0A1Y2G141_9BASI</name>
<keyword evidence="4 5" id="KW-0413">Isomerase</keyword>
<dbReference type="InParanoid" id="A0A1Y2G141"/>
<dbReference type="InterPro" id="IPR046357">
    <property type="entry name" value="PPIase_dom_sf"/>
</dbReference>
<evidence type="ECO:0000313" key="10">
    <source>
        <dbReference type="Proteomes" id="UP000193467"/>
    </source>
</evidence>
<evidence type="ECO:0000256" key="2">
    <source>
        <dbReference type="ARBA" id="ARBA00010242"/>
    </source>
</evidence>
<keyword evidence="10" id="KW-1185">Reference proteome</keyword>
<evidence type="ECO:0000256" key="7">
    <source>
        <dbReference type="SAM" id="MobiDB-lite"/>
    </source>
</evidence>
<feature type="domain" description="PpiC" evidence="8">
    <location>
        <begin position="31"/>
        <end position="123"/>
    </location>
</feature>
<evidence type="ECO:0000259" key="8">
    <source>
        <dbReference type="PROSITE" id="PS50198"/>
    </source>
</evidence>
<reference evidence="9 10" key="1">
    <citation type="submission" date="2016-07" db="EMBL/GenBank/DDBJ databases">
        <title>Pervasive Adenine N6-methylation of Active Genes in Fungi.</title>
        <authorList>
            <consortium name="DOE Joint Genome Institute"/>
            <person name="Mondo S.J."/>
            <person name="Dannebaum R.O."/>
            <person name="Kuo R.C."/>
            <person name="Labutti K."/>
            <person name="Haridas S."/>
            <person name="Kuo A."/>
            <person name="Salamov A."/>
            <person name="Ahrendt S.R."/>
            <person name="Lipzen A."/>
            <person name="Sullivan W."/>
            <person name="Andreopoulos W.B."/>
            <person name="Clum A."/>
            <person name="Lindquist E."/>
            <person name="Daum C."/>
            <person name="Ramamoorthy G.K."/>
            <person name="Gryganskyi A."/>
            <person name="Culley D."/>
            <person name="Magnuson J.K."/>
            <person name="James T.Y."/>
            <person name="O'Malley M.A."/>
            <person name="Stajich J.E."/>
            <person name="Spatafora J.W."/>
            <person name="Visel A."/>
            <person name="Grigoriev I.V."/>
        </authorList>
    </citation>
    <scope>NUCLEOTIDE SEQUENCE [LARGE SCALE GENOMIC DNA]</scope>
    <source>
        <strain evidence="9 10">62-1032</strain>
    </source>
</reference>
<dbReference type="EMBL" id="MCGR01000003">
    <property type="protein sequence ID" value="ORY90624.1"/>
    <property type="molecule type" value="Genomic_DNA"/>
</dbReference>
<evidence type="ECO:0000256" key="1">
    <source>
        <dbReference type="ARBA" id="ARBA00000971"/>
    </source>
</evidence>
<gene>
    <name evidence="9" type="ORF">BCR35DRAFT_299164</name>
</gene>
<dbReference type="PANTHER" id="PTHR45995">
    <property type="match status" value="1"/>
</dbReference>
<dbReference type="STRING" id="106004.A0A1Y2G141"/>
<dbReference type="GO" id="GO:0003755">
    <property type="term" value="F:peptidyl-prolyl cis-trans isomerase activity"/>
    <property type="evidence" value="ECO:0007669"/>
    <property type="project" value="UniProtKB-UniRule"/>
</dbReference>
<feature type="compositionally biased region" description="Basic and acidic residues" evidence="7">
    <location>
        <begin position="16"/>
        <end position="26"/>
    </location>
</feature>
<evidence type="ECO:0000313" key="9">
    <source>
        <dbReference type="EMBL" id="ORY90624.1"/>
    </source>
</evidence>
<dbReference type="OrthoDB" id="1911748at2759"/>
<dbReference type="PROSITE" id="PS50198">
    <property type="entry name" value="PPIC_PPIASE_2"/>
    <property type="match status" value="1"/>
</dbReference>
<dbReference type="InterPro" id="IPR043323">
    <property type="entry name" value="PIN4"/>
</dbReference>
<dbReference type="GO" id="GO:0003677">
    <property type="term" value="F:DNA binding"/>
    <property type="evidence" value="ECO:0007669"/>
    <property type="project" value="InterPro"/>
</dbReference>
<evidence type="ECO:0000256" key="6">
    <source>
        <dbReference type="RuleBase" id="RU363014"/>
    </source>
</evidence>
<comment type="caution">
    <text evidence="9">The sequence shown here is derived from an EMBL/GenBank/DDBJ whole genome shotgun (WGS) entry which is preliminary data.</text>
</comment>
<dbReference type="Pfam" id="PF13616">
    <property type="entry name" value="Rotamase_3"/>
    <property type="match status" value="1"/>
</dbReference>
<evidence type="ECO:0000256" key="5">
    <source>
        <dbReference type="PROSITE-ProRule" id="PRU00278"/>
    </source>
</evidence>
<dbReference type="AlphaFoldDB" id="A0A1Y2G141"/>
<dbReference type="SUPFAM" id="SSF54534">
    <property type="entry name" value="FKBP-like"/>
    <property type="match status" value="1"/>
</dbReference>
<accession>A0A1Y2G141</accession>
<feature type="compositionally biased region" description="Basic residues" evidence="7">
    <location>
        <begin position="1"/>
        <end position="10"/>
    </location>
</feature>
<dbReference type="GO" id="GO:0006364">
    <property type="term" value="P:rRNA processing"/>
    <property type="evidence" value="ECO:0007669"/>
    <property type="project" value="InterPro"/>
</dbReference>
<comment type="similarity">
    <text evidence="2">Belongs to the PpiC/parvulin rotamase family. PIN4 subfamily.</text>
</comment>
<dbReference type="InterPro" id="IPR000297">
    <property type="entry name" value="PPIase_PpiC"/>
</dbReference>
<keyword evidence="3 5" id="KW-0697">Rotamase</keyword>
<dbReference type="Proteomes" id="UP000193467">
    <property type="component" value="Unassembled WGS sequence"/>
</dbReference>
<feature type="region of interest" description="Disordered" evidence="7">
    <location>
        <begin position="1"/>
        <end position="28"/>
    </location>
</feature>
<proteinExistence type="inferred from homology"/>